<gene>
    <name evidence="1" type="ORF">HNQ81_003223</name>
</gene>
<dbReference type="InterPro" id="IPR036188">
    <property type="entry name" value="FAD/NAD-bd_sf"/>
</dbReference>
<sequence length="40" mass="4169">MLIVIGGDAAGMTAASLVRRLQPETGITVFERGPYTSFAA</sequence>
<reference evidence="1 2" key="1">
    <citation type="submission" date="2020-08" db="EMBL/GenBank/DDBJ databases">
        <title>Genomic Encyclopedia of Type Strains, Phase IV (KMG-IV): sequencing the most valuable type-strain genomes for metagenomic binning, comparative biology and taxonomic classification.</title>
        <authorList>
            <person name="Goeker M."/>
        </authorList>
    </citation>
    <scope>NUCLEOTIDE SEQUENCE [LARGE SCALE GENOMIC DNA]</scope>
    <source>
        <strain evidence="1 2">DSM 28570</strain>
    </source>
</reference>
<keyword evidence="2" id="KW-1185">Reference proteome</keyword>
<dbReference type="Gene3D" id="3.50.50.60">
    <property type="entry name" value="FAD/NAD(P)-binding domain"/>
    <property type="match status" value="1"/>
</dbReference>
<dbReference type="AlphaFoldDB" id="A0A840V6U6"/>
<organism evidence="1 2">
    <name type="scientific">Desulfoprunum benzoelyticum</name>
    <dbReference type="NCBI Taxonomy" id="1506996"/>
    <lineage>
        <taxon>Bacteria</taxon>
        <taxon>Pseudomonadati</taxon>
        <taxon>Thermodesulfobacteriota</taxon>
        <taxon>Desulfobulbia</taxon>
        <taxon>Desulfobulbales</taxon>
        <taxon>Desulfobulbaceae</taxon>
        <taxon>Desulfoprunum</taxon>
    </lineage>
</organism>
<comment type="caution">
    <text evidence="1">The sequence shown here is derived from an EMBL/GenBank/DDBJ whole genome shotgun (WGS) entry which is preliminary data.</text>
</comment>
<protein>
    <submittedName>
        <fullName evidence="1">NADPH-dependent 2,4-dienoyl-CoA reductase/sulfur reductase-like enzyme</fullName>
    </submittedName>
</protein>
<dbReference type="EMBL" id="JACHEO010000026">
    <property type="protein sequence ID" value="MBB5349469.1"/>
    <property type="molecule type" value="Genomic_DNA"/>
</dbReference>
<dbReference type="Proteomes" id="UP000539642">
    <property type="component" value="Unassembled WGS sequence"/>
</dbReference>
<accession>A0A840V6U6</accession>
<evidence type="ECO:0000313" key="2">
    <source>
        <dbReference type="Proteomes" id="UP000539642"/>
    </source>
</evidence>
<evidence type="ECO:0000313" key="1">
    <source>
        <dbReference type="EMBL" id="MBB5349469.1"/>
    </source>
</evidence>
<proteinExistence type="predicted"/>
<name>A0A840V6U6_9BACT</name>
<dbReference type="SUPFAM" id="SSF51905">
    <property type="entry name" value="FAD/NAD(P)-binding domain"/>
    <property type="match status" value="1"/>
</dbReference>